<dbReference type="EMBL" id="JAWJWE010000036">
    <property type="protein sequence ID" value="KAK6629142.1"/>
    <property type="molecule type" value="Genomic_DNA"/>
</dbReference>
<sequence length="52" mass="5770">MDRTAERKAAGTSRNLSFGPELASCPVRRSFQTISGTNGHQASLRFYAPKLW</sequence>
<name>A0AAN8PN17_POLSC</name>
<comment type="caution">
    <text evidence="1">The sequence shown here is derived from an EMBL/GenBank/DDBJ whole genome shotgun (WGS) entry which is preliminary data.</text>
</comment>
<evidence type="ECO:0000313" key="1">
    <source>
        <dbReference type="EMBL" id="KAK6629142.1"/>
    </source>
</evidence>
<organism evidence="1 2">
    <name type="scientific">Polyplax serrata</name>
    <name type="common">Common mouse louse</name>
    <dbReference type="NCBI Taxonomy" id="468196"/>
    <lineage>
        <taxon>Eukaryota</taxon>
        <taxon>Metazoa</taxon>
        <taxon>Ecdysozoa</taxon>
        <taxon>Arthropoda</taxon>
        <taxon>Hexapoda</taxon>
        <taxon>Insecta</taxon>
        <taxon>Pterygota</taxon>
        <taxon>Neoptera</taxon>
        <taxon>Paraneoptera</taxon>
        <taxon>Psocodea</taxon>
        <taxon>Troctomorpha</taxon>
        <taxon>Phthiraptera</taxon>
        <taxon>Anoplura</taxon>
        <taxon>Polyplacidae</taxon>
        <taxon>Polyplax</taxon>
    </lineage>
</organism>
<reference evidence="1 2" key="1">
    <citation type="submission" date="2023-10" db="EMBL/GenBank/DDBJ databases">
        <title>Genomes of two closely related lineages of the louse Polyplax serrata with different host specificities.</title>
        <authorList>
            <person name="Martinu J."/>
            <person name="Tarabai H."/>
            <person name="Stefka J."/>
            <person name="Hypsa V."/>
        </authorList>
    </citation>
    <scope>NUCLEOTIDE SEQUENCE [LARGE SCALE GENOMIC DNA]</scope>
    <source>
        <strain evidence="1">HR10_N</strain>
    </source>
</reference>
<accession>A0AAN8PN17</accession>
<feature type="non-terminal residue" evidence="1">
    <location>
        <position position="52"/>
    </location>
</feature>
<dbReference type="AlphaFoldDB" id="A0AAN8PN17"/>
<evidence type="ECO:0000313" key="2">
    <source>
        <dbReference type="Proteomes" id="UP001372834"/>
    </source>
</evidence>
<protein>
    <submittedName>
        <fullName evidence="1">Uncharacterized protein</fullName>
    </submittedName>
</protein>
<dbReference type="Proteomes" id="UP001372834">
    <property type="component" value="Unassembled WGS sequence"/>
</dbReference>
<gene>
    <name evidence="1" type="ORF">RUM43_002959</name>
</gene>
<proteinExistence type="predicted"/>